<dbReference type="eggNOG" id="COG0745">
    <property type="taxonomic scope" value="Bacteria"/>
</dbReference>
<dbReference type="InterPro" id="IPR004358">
    <property type="entry name" value="Sig_transdc_His_kin-like_C"/>
</dbReference>
<dbReference type="Gene3D" id="1.10.287.130">
    <property type="match status" value="1"/>
</dbReference>
<dbReference type="SUPFAM" id="SSF47384">
    <property type="entry name" value="Homodimeric domain of signal transducing histidine kinase"/>
    <property type="match status" value="1"/>
</dbReference>
<keyword evidence="6 11" id="KW-0418">Kinase</keyword>
<evidence type="ECO:0000313" key="11">
    <source>
        <dbReference type="EMBL" id="ABE48937.1"/>
    </source>
</evidence>
<dbReference type="EMBL" id="CP000284">
    <property type="protein sequence ID" value="ABE48937.1"/>
    <property type="molecule type" value="Genomic_DNA"/>
</dbReference>
<dbReference type="InterPro" id="IPR003018">
    <property type="entry name" value="GAF"/>
</dbReference>
<organism evidence="11 12">
    <name type="scientific">Methylobacillus flagellatus (strain ATCC 51484 / DSM 6875 / VKM B-1610 / KT)</name>
    <dbReference type="NCBI Taxonomy" id="265072"/>
    <lineage>
        <taxon>Bacteria</taxon>
        <taxon>Pseudomonadati</taxon>
        <taxon>Pseudomonadota</taxon>
        <taxon>Betaproteobacteria</taxon>
        <taxon>Nitrosomonadales</taxon>
        <taxon>Methylophilaceae</taxon>
        <taxon>Methylobacillus</taxon>
    </lineage>
</organism>
<evidence type="ECO:0000256" key="3">
    <source>
        <dbReference type="ARBA" id="ARBA00012438"/>
    </source>
</evidence>
<evidence type="ECO:0000259" key="10">
    <source>
        <dbReference type="PROSITE" id="PS50110"/>
    </source>
</evidence>
<dbReference type="Pfam" id="PF02518">
    <property type="entry name" value="HATPase_c"/>
    <property type="match status" value="1"/>
</dbReference>
<dbReference type="PANTHER" id="PTHR43547:SF2">
    <property type="entry name" value="HYBRID SIGNAL TRANSDUCTION HISTIDINE KINASE C"/>
    <property type="match status" value="1"/>
</dbReference>
<comment type="catalytic activity">
    <reaction evidence="1">
        <text>ATP + protein L-histidine = ADP + protein N-phospho-L-histidine.</text>
        <dbReference type="EC" id="2.7.13.3"/>
    </reaction>
</comment>
<evidence type="ECO:0000256" key="4">
    <source>
        <dbReference type="ARBA" id="ARBA00022553"/>
    </source>
</evidence>
<dbReference type="SUPFAM" id="SSF55785">
    <property type="entry name" value="PYP-like sensor domain (PAS domain)"/>
    <property type="match status" value="1"/>
</dbReference>
<name>Q1H3K0_METFK</name>
<dbReference type="Gene3D" id="3.30.450.40">
    <property type="match status" value="1"/>
</dbReference>
<feature type="domain" description="Histidine kinase" evidence="9">
    <location>
        <begin position="343"/>
        <end position="562"/>
    </location>
</feature>
<dbReference type="GO" id="GO:0000155">
    <property type="term" value="F:phosphorelay sensor kinase activity"/>
    <property type="evidence" value="ECO:0007669"/>
    <property type="project" value="InterPro"/>
</dbReference>
<accession>Q1H3K0</accession>
<dbReference type="Pfam" id="PF00072">
    <property type="entry name" value="Response_reg"/>
    <property type="match status" value="1"/>
</dbReference>
<evidence type="ECO:0000256" key="2">
    <source>
        <dbReference type="ARBA" id="ARBA00004429"/>
    </source>
</evidence>
<dbReference type="InterPro" id="IPR011006">
    <property type="entry name" value="CheY-like_superfamily"/>
</dbReference>
<dbReference type="CDD" id="cd00082">
    <property type="entry name" value="HisKA"/>
    <property type="match status" value="1"/>
</dbReference>
<dbReference type="FunFam" id="3.30.565.10:FF:000006">
    <property type="entry name" value="Sensor histidine kinase WalK"/>
    <property type="match status" value="1"/>
</dbReference>
<dbReference type="InterPro" id="IPR036890">
    <property type="entry name" value="HATPase_C_sf"/>
</dbReference>
<dbReference type="STRING" id="265072.Mfla_0667"/>
<dbReference type="Gene3D" id="3.40.50.2300">
    <property type="match status" value="1"/>
</dbReference>
<dbReference type="Pfam" id="PF00512">
    <property type="entry name" value="HisKA"/>
    <property type="match status" value="1"/>
</dbReference>
<dbReference type="PROSITE" id="PS50109">
    <property type="entry name" value="HIS_KIN"/>
    <property type="match status" value="1"/>
</dbReference>
<reference evidence="11 12" key="1">
    <citation type="submission" date="2006-03" db="EMBL/GenBank/DDBJ databases">
        <title>Complete sequence of Methylobacillus flagellatus KT.</title>
        <authorList>
            <consortium name="US DOE Joint Genome Institute"/>
            <person name="Copeland A."/>
            <person name="Lucas S."/>
            <person name="Lapidus A."/>
            <person name="Barry K."/>
            <person name="Detter J.C."/>
            <person name="Glavina del Rio T."/>
            <person name="Hammon N."/>
            <person name="Israni S."/>
            <person name="Dalin E."/>
            <person name="Tice H."/>
            <person name="Pitluck S."/>
            <person name="Brettin T."/>
            <person name="Bruce D."/>
            <person name="Han C."/>
            <person name="Tapia R."/>
            <person name="Saunders E."/>
            <person name="Gilna P."/>
            <person name="Schmutz J."/>
            <person name="Larimer F."/>
            <person name="Land M."/>
            <person name="Kyrpides N."/>
            <person name="Anderson I."/>
            <person name="Richardson P."/>
        </authorList>
    </citation>
    <scope>NUCLEOTIDE SEQUENCE [LARGE SCALE GENOMIC DNA]</scope>
    <source>
        <strain evidence="12">KT / ATCC 51484 / DSM 6875</strain>
    </source>
</reference>
<dbReference type="InterPro" id="IPR036097">
    <property type="entry name" value="HisK_dim/P_sf"/>
</dbReference>
<evidence type="ECO:0000259" key="9">
    <source>
        <dbReference type="PROSITE" id="PS50109"/>
    </source>
</evidence>
<dbReference type="PANTHER" id="PTHR43547">
    <property type="entry name" value="TWO-COMPONENT HISTIDINE KINASE"/>
    <property type="match status" value="1"/>
</dbReference>
<dbReference type="PRINTS" id="PR00344">
    <property type="entry name" value="BCTRLSENSOR"/>
</dbReference>
<feature type="domain" description="Response regulatory" evidence="10">
    <location>
        <begin position="580"/>
        <end position="698"/>
    </location>
</feature>
<dbReference type="SMART" id="SM00448">
    <property type="entry name" value="REC"/>
    <property type="match status" value="1"/>
</dbReference>
<dbReference type="PROSITE" id="PS50110">
    <property type="entry name" value="RESPONSE_REGULATORY"/>
    <property type="match status" value="1"/>
</dbReference>
<evidence type="ECO:0000256" key="5">
    <source>
        <dbReference type="ARBA" id="ARBA00022679"/>
    </source>
</evidence>
<evidence type="ECO:0000256" key="6">
    <source>
        <dbReference type="ARBA" id="ARBA00022777"/>
    </source>
</evidence>
<dbReference type="Gene3D" id="3.30.565.10">
    <property type="entry name" value="Histidine kinase-like ATPase, C-terminal domain"/>
    <property type="match status" value="1"/>
</dbReference>
<dbReference type="InterPro" id="IPR035965">
    <property type="entry name" value="PAS-like_dom_sf"/>
</dbReference>
<keyword evidence="4 7" id="KW-0597">Phosphoprotein</keyword>
<protein>
    <recommendedName>
        <fullName evidence="3">histidine kinase</fullName>
        <ecNumber evidence="3">2.7.13.3</ecNumber>
    </recommendedName>
</protein>
<dbReference type="SMART" id="SM00387">
    <property type="entry name" value="HATPase_c"/>
    <property type="match status" value="1"/>
</dbReference>
<evidence type="ECO:0000256" key="1">
    <source>
        <dbReference type="ARBA" id="ARBA00000085"/>
    </source>
</evidence>
<dbReference type="InterPro" id="IPR003661">
    <property type="entry name" value="HisK_dim/P_dom"/>
</dbReference>
<dbReference type="eggNOG" id="COG2203">
    <property type="taxonomic scope" value="Bacteria"/>
</dbReference>
<feature type="modified residue" description="4-aspartylphosphate" evidence="7">
    <location>
        <position position="631"/>
    </location>
</feature>
<dbReference type="InterPro" id="IPR005467">
    <property type="entry name" value="His_kinase_dom"/>
</dbReference>
<dbReference type="KEGG" id="mfa:Mfla_0667"/>
<dbReference type="Pfam" id="PF01590">
    <property type="entry name" value="GAF"/>
    <property type="match status" value="1"/>
</dbReference>
<evidence type="ECO:0000313" key="12">
    <source>
        <dbReference type="Proteomes" id="UP000002440"/>
    </source>
</evidence>
<comment type="subcellular location">
    <subcellularLocation>
        <location evidence="2">Cell inner membrane</location>
        <topology evidence="2">Multi-pass membrane protein</topology>
    </subcellularLocation>
</comment>
<dbReference type="AlphaFoldDB" id="Q1H3K0"/>
<feature type="region of interest" description="Disordered" evidence="8">
    <location>
        <begin position="1"/>
        <end position="32"/>
    </location>
</feature>
<proteinExistence type="predicted"/>
<dbReference type="SMART" id="SM00388">
    <property type="entry name" value="HisKA"/>
    <property type="match status" value="1"/>
</dbReference>
<evidence type="ECO:0000256" key="8">
    <source>
        <dbReference type="SAM" id="MobiDB-lite"/>
    </source>
</evidence>
<dbReference type="SUPFAM" id="SSF55874">
    <property type="entry name" value="ATPase domain of HSP90 chaperone/DNA topoisomerase II/histidine kinase"/>
    <property type="match status" value="1"/>
</dbReference>
<dbReference type="GO" id="GO:0005886">
    <property type="term" value="C:plasma membrane"/>
    <property type="evidence" value="ECO:0007669"/>
    <property type="project" value="UniProtKB-SubCell"/>
</dbReference>
<keyword evidence="5 11" id="KW-0808">Transferase</keyword>
<gene>
    <name evidence="11" type="ordered locus">Mfla_0667</name>
</gene>
<dbReference type="CDD" id="cd17546">
    <property type="entry name" value="REC_hyHK_CKI1_RcsC-like"/>
    <property type="match status" value="1"/>
</dbReference>
<dbReference type="SUPFAM" id="SSF55781">
    <property type="entry name" value="GAF domain-like"/>
    <property type="match status" value="1"/>
</dbReference>
<dbReference type="InterPro" id="IPR001789">
    <property type="entry name" value="Sig_transdc_resp-reg_receiver"/>
</dbReference>
<sequence length="703" mass="78044">MSVNLDSYPAPPRCREESLPLKAPTMHDATPSSMGEDEYQFLLKLSSTIRPLVNTEEIKRCVCKMLCEAMSAERAIYSEISAVGDAMINVSYQTPGIAEIHGKFELDQFGKDLMGRLHMGETLIMQNIQQEASLNAEERQAYASVGVQSYIAVPLIKQSTLMAVLSVNATTPRRWSRRDALLLQKVAERTWETVERARAEHALCLTEMRSQQIFDSIDQGMCIIRMVYDRDGKPIDYIFLHANAAFASQTGLANVIGKGMRELAPHHEQFWFDTYARIDRTSIPERFEHKAEALKRFYEVYGFRIDDPEEHTVCVLFKDISSRIAAEQALLKANKAKDDFLAVVSHELRNPLNLILLNAELLARIPEAQTQPIIQRTAETLSRTVKNLAIVVDDLLDLSRINTGKLALQCHSLHFEPLVRRLITSFQDEAQHNGIALSHALQPNLLIHADAARIEQVIWNLLSNALKFTPSGGAIHVSLSSRDDWAILEVSDTGQGIAAEVLPHVFDMFVQEDSSSSRIKGGLGIGLALVKQIVELHQGKVEACSRGKGTGANFRVFLPLSRTVPAEASQDPSTLNHSVRLLLIEDNQDSADLLSHLLTLEGYQVDVALGGKSGLEMIDTAEYSYDLILSDIDMPDLDGFQLARRLRANEKTVTTPLIAVTGINLQGNCEKLYSAGFDDVVSKPVSVAAIHAALRKQLHRHSG</sequence>
<keyword evidence="12" id="KW-1185">Reference proteome</keyword>
<dbReference type="EC" id="2.7.13.3" evidence="3"/>
<dbReference type="InterPro" id="IPR029016">
    <property type="entry name" value="GAF-like_dom_sf"/>
</dbReference>
<evidence type="ECO:0000256" key="7">
    <source>
        <dbReference type="PROSITE-ProRule" id="PRU00169"/>
    </source>
</evidence>
<dbReference type="Gene3D" id="3.30.450.20">
    <property type="entry name" value="PAS domain"/>
    <property type="match status" value="1"/>
</dbReference>
<dbReference type="HOGENOM" id="CLU_000445_114_15_4"/>
<dbReference type="Proteomes" id="UP000002440">
    <property type="component" value="Chromosome"/>
</dbReference>
<dbReference type="eggNOG" id="COG2205">
    <property type="taxonomic scope" value="Bacteria"/>
</dbReference>
<dbReference type="SUPFAM" id="SSF52172">
    <property type="entry name" value="CheY-like"/>
    <property type="match status" value="1"/>
</dbReference>
<dbReference type="InterPro" id="IPR003594">
    <property type="entry name" value="HATPase_dom"/>
</dbReference>